<dbReference type="RefSeq" id="WP_128094761.1">
    <property type="nucleotide sequence ID" value="NZ_JBHEEN010000007.1"/>
</dbReference>
<evidence type="ECO:0000256" key="4">
    <source>
        <dbReference type="ARBA" id="ARBA00022692"/>
    </source>
</evidence>
<keyword evidence="5 7" id="KW-1133">Transmembrane helix</keyword>
<dbReference type="Pfam" id="PF00924">
    <property type="entry name" value="MS_channel_2nd"/>
    <property type="match status" value="1"/>
</dbReference>
<comment type="similarity">
    <text evidence="2">Belongs to the MscS (TC 1.A.23) family.</text>
</comment>
<dbReference type="GO" id="GO:0005886">
    <property type="term" value="C:plasma membrane"/>
    <property type="evidence" value="ECO:0007669"/>
    <property type="project" value="UniProtKB-SubCell"/>
</dbReference>
<comment type="subcellular location">
    <subcellularLocation>
        <location evidence="1">Cell membrane</location>
        <topology evidence="1">Multi-pass membrane protein</topology>
    </subcellularLocation>
</comment>
<dbReference type="SUPFAM" id="SSF50182">
    <property type="entry name" value="Sm-like ribonucleoproteins"/>
    <property type="match status" value="1"/>
</dbReference>
<dbReference type="EMBL" id="VZPE01000007">
    <property type="protein sequence ID" value="KAB0569281.1"/>
    <property type="molecule type" value="Genomic_DNA"/>
</dbReference>
<sequence length="347" mass="38715">MPKYWIAAGIAILFVIAAFATWFLMRRRHGLNQSISVHLVFIAMIFGAILTIRQVAYMLLEDYRITEITPEMVKTISGFAMAVLAMQQLFELINRLTHVQIDRGNDVTSARMIARILKLTIFLIIMLLFGEHFGIGLSGLLAFGGIGGIAIGVAGKDILSNLFSGVILYFDRPFSIGDWISSPDREIEGTVVEIGWRITKINTFENRPLYVPNAAFSTISVVNSGRMTNRRITTTIGLRYQDADKLSTVVESIRAMLMNNKNVDQKQTIRVYFDAFGDSALNIMVYCFTKTTVWAEWLAAQQEIYLKIIDIVHSCGADFAFTSETLYLQPPSDDARPPQTGGATTAT</sequence>
<keyword evidence="3" id="KW-1003">Cell membrane</keyword>
<organism evidence="10">
    <name type="scientific">Brucella pituitosa</name>
    <dbReference type="NCBI Taxonomy" id="571256"/>
    <lineage>
        <taxon>Bacteria</taxon>
        <taxon>Pseudomonadati</taxon>
        <taxon>Pseudomonadota</taxon>
        <taxon>Alphaproteobacteria</taxon>
        <taxon>Hyphomicrobiales</taxon>
        <taxon>Brucellaceae</taxon>
        <taxon>Brucella/Ochrobactrum group</taxon>
        <taxon>Brucella</taxon>
    </lineage>
</organism>
<evidence type="ECO:0000256" key="3">
    <source>
        <dbReference type="ARBA" id="ARBA00022475"/>
    </source>
</evidence>
<dbReference type="InterPro" id="IPR006685">
    <property type="entry name" value="MscS_channel_2nd"/>
</dbReference>
<evidence type="ECO:0000313" key="10">
    <source>
        <dbReference type="EMBL" id="KAB0569281.1"/>
    </source>
</evidence>
<dbReference type="InterPro" id="IPR011066">
    <property type="entry name" value="MscS_channel_C_sf"/>
</dbReference>
<dbReference type="SUPFAM" id="SSF82861">
    <property type="entry name" value="Mechanosensitive channel protein MscS (YggB), transmembrane region"/>
    <property type="match status" value="1"/>
</dbReference>
<feature type="domain" description="Mechanosensitive ion channel MscS C-terminal" evidence="9">
    <location>
        <begin position="232"/>
        <end position="317"/>
    </location>
</feature>
<feature type="transmembrane region" description="Helical" evidence="7">
    <location>
        <begin position="6"/>
        <end position="25"/>
    </location>
</feature>
<feature type="transmembrane region" description="Helical" evidence="7">
    <location>
        <begin position="37"/>
        <end position="60"/>
    </location>
</feature>
<comment type="caution">
    <text evidence="10">The sequence shown here is derived from an EMBL/GenBank/DDBJ whole genome shotgun (WGS) entry which is preliminary data.</text>
</comment>
<dbReference type="InterPro" id="IPR023408">
    <property type="entry name" value="MscS_beta-dom_sf"/>
</dbReference>
<gene>
    <name evidence="10" type="ORF">F7Q93_16125</name>
</gene>
<dbReference type="GO" id="GO:0008381">
    <property type="term" value="F:mechanosensitive monoatomic ion channel activity"/>
    <property type="evidence" value="ECO:0007669"/>
    <property type="project" value="UniProtKB-ARBA"/>
</dbReference>
<name>A0A643EW47_9HYPH</name>
<dbReference type="SUPFAM" id="SSF82689">
    <property type="entry name" value="Mechanosensitive channel protein MscS (YggB), C-terminal domain"/>
    <property type="match status" value="1"/>
</dbReference>
<dbReference type="Gene3D" id="3.30.70.100">
    <property type="match status" value="1"/>
</dbReference>
<evidence type="ECO:0000256" key="2">
    <source>
        <dbReference type="ARBA" id="ARBA00008017"/>
    </source>
</evidence>
<dbReference type="Gene3D" id="1.10.287.1260">
    <property type="match status" value="1"/>
</dbReference>
<evidence type="ECO:0000256" key="7">
    <source>
        <dbReference type="SAM" id="Phobius"/>
    </source>
</evidence>
<evidence type="ECO:0000259" key="8">
    <source>
        <dbReference type="Pfam" id="PF00924"/>
    </source>
</evidence>
<evidence type="ECO:0000256" key="1">
    <source>
        <dbReference type="ARBA" id="ARBA00004651"/>
    </source>
</evidence>
<dbReference type="Pfam" id="PF21082">
    <property type="entry name" value="MS_channel_3rd"/>
    <property type="match status" value="1"/>
</dbReference>
<evidence type="ECO:0000256" key="5">
    <source>
        <dbReference type="ARBA" id="ARBA00022989"/>
    </source>
</evidence>
<keyword evidence="4 7" id="KW-0812">Transmembrane</keyword>
<dbReference type="PANTHER" id="PTHR43634">
    <property type="entry name" value="OW CONDUCTANCE MECHANOSENSITIVE CHANNEL"/>
    <property type="match status" value="1"/>
</dbReference>
<dbReference type="AlphaFoldDB" id="A0A643EW47"/>
<feature type="transmembrane region" description="Helical" evidence="7">
    <location>
        <begin position="135"/>
        <end position="154"/>
    </location>
</feature>
<dbReference type="InterPro" id="IPR045042">
    <property type="entry name" value="YnaI-like"/>
</dbReference>
<feature type="transmembrane region" description="Helical" evidence="7">
    <location>
        <begin position="112"/>
        <end position="129"/>
    </location>
</feature>
<evidence type="ECO:0000259" key="9">
    <source>
        <dbReference type="Pfam" id="PF21082"/>
    </source>
</evidence>
<protein>
    <submittedName>
        <fullName evidence="10">Mechanosensitive ion channel family protein</fullName>
    </submittedName>
</protein>
<dbReference type="InterPro" id="IPR049278">
    <property type="entry name" value="MS_channel_C"/>
</dbReference>
<accession>A0A643EW47</accession>
<dbReference type="Gene3D" id="2.30.30.60">
    <property type="match status" value="1"/>
</dbReference>
<dbReference type="InterPro" id="IPR011014">
    <property type="entry name" value="MscS_channel_TM-2"/>
</dbReference>
<keyword evidence="6 7" id="KW-0472">Membrane</keyword>
<feature type="transmembrane region" description="Helical" evidence="7">
    <location>
        <begin position="72"/>
        <end position="92"/>
    </location>
</feature>
<proteinExistence type="inferred from homology"/>
<dbReference type="InterPro" id="IPR010920">
    <property type="entry name" value="LSM_dom_sf"/>
</dbReference>
<dbReference type="PANTHER" id="PTHR43634:SF2">
    <property type="entry name" value="LOW CONDUCTANCE MECHANOSENSITIVE CHANNEL YNAI"/>
    <property type="match status" value="1"/>
</dbReference>
<evidence type="ECO:0000256" key="6">
    <source>
        <dbReference type="ARBA" id="ARBA00023136"/>
    </source>
</evidence>
<reference evidence="10" key="1">
    <citation type="submission" date="2019-09" db="EMBL/GenBank/DDBJ databases">
        <title>Draft genome sequences of 48 bacterial type strains from the CCUG.</title>
        <authorList>
            <person name="Tunovic T."/>
            <person name="Pineiro-Iglesias B."/>
            <person name="Unosson C."/>
            <person name="Inganas E."/>
            <person name="Ohlen M."/>
            <person name="Cardew S."/>
            <person name="Jensie-Markopoulos S."/>
            <person name="Salva-Serra F."/>
            <person name="Jaen-Luchoro D."/>
            <person name="Karlsson R."/>
            <person name="Svensson-Stadler L."/>
            <person name="Chun J."/>
            <person name="Moore E."/>
        </authorList>
    </citation>
    <scope>NUCLEOTIDE SEQUENCE</scope>
    <source>
        <strain evidence="10">CCUG 50899</strain>
    </source>
</reference>
<feature type="domain" description="Mechanosensitive ion channel MscS" evidence="8">
    <location>
        <begin position="157"/>
        <end position="224"/>
    </location>
</feature>